<keyword evidence="6" id="KW-0547">Nucleotide-binding</keyword>
<dbReference type="GO" id="GO:0004519">
    <property type="term" value="F:endonuclease activity"/>
    <property type="evidence" value="ECO:0007669"/>
    <property type="project" value="UniProtKB-KW"/>
</dbReference>
<comment type="catalytic activity">
    <reaction evidence="5">
        <text>a 5'-end NAD(+)-phospho-ribonucleoside in mRNA + H2O = a 5'-end phospho-ribonucleoside in mRNA + NAD(+) + H(+)</text>
        <dbReference type="Rhea" id="RHEA:60880"/>
        <dbReference type="Rhea" id="RHEA-COMP:15692"/>
        <dbReference type="Rhea" id="RHEA-COMP:15698"/>
        <dbReference type="ChEBI" id="CHEBI:15377"/>
        <dbReference type="ChEBI" id="CHEBI:15378"/>
        <dbReference type="ChEBI" id="CHEBI:57540"/>
        <dbReference type="ChEBI" id="CHEBI:138282"/>
        <dbReference type="ChEBI" id="CHEBI:144029"/>
    </reaction>
    <physiologicalReaction direction="left-to-right" evidence="5">
        <dbReference type="Rhea" id="RHEA:60881"/>
    </physiologicalReaction>
</comment>
<keyword evidence="10" id="KW-0255">Endonuclease</keyword>
<evidence type="ECO:0000256" key="3">
    <source>
        <dbReference type="ARBA" id="ARBA00044676"/>
    </source>
</evidence>
<keyword evidence="6" id="KW-0540">Nuclease</keyword>
<dbReference type="PANTHER" id="PTHR12395:SF9">
    <property type="entry name" value="DECAPPING AND EXORIBONUCLEASE PROTEIN"/>
    <property type="match status" value="1"/>
</dbReference>
<dbReference type="PANTHER" id="PTHR12395">
    <property type="entry name" value="DOM-3 RELATED"/>
    <property type="match status" value="1"/>
</dbReference>
<comment type="similarity">
    <text evidence="2 6">Belongs to the DXO/Dom3Z family.</text>
</comment>
<dbReference type="Proteomes" id="UP001498398">
    <property type="component" value="Unassembled WGS sequence"/>
</dbReference>
<organism evidence="10 11">
    <name type="scientific">Marasmiellus scandens</name>
    <dbReference type="NCBI Taxonomy" id="2682957"/>
    <lineage>
        <taxon>Eukaryota</taxon>
        <taxon>Fungi</taxon>
        <taxon>Dikarya</taxon>
        <taxon>Basidiomycota</taxon>
        <taxon>Agaricomycotina</taxon>
        <taxon>Agaricomycetes</taxon>
        <taxon>Agaricomycetidae</taxon>
        <taxon>Agaricales</taxon>
        <taxon>Marasmiineae</taxon>
        <taxon>Omphalotaceae</taxon>
        <taxon>Marasmiellus</taxon>
    </lineage>
</organism>
<evidence type="ECO:0000256" key="6">
    <source>
        <dbReference type="RuleBase" id="RU367113"/>
    </source>
</evidence>
<feature type="region of interest" description="Disordered" evidence="7">
    <location>
        <begin position="214"/>
        <end position="238"/>
    </location>
</feature>
<protein>
    <recommendedName>
        <fullName evidence="6">Decapping nuclease</fullName>
        <ecNumber evidence="6">3.6.1.-</ecNumber>
    </recommendedName>
</protein>
<dbReference type="EMBL" id="JBANRG010000009">
    <property type="protein sequence ID" value="KAK7463370.1"/>
    <property type="molecule type" value="Genomic_DNA"/>
</dbReference>
<comment type="catalytic activity">
    <reaction evidence="3">
        <text>a 5'-end (N(7)-methyl 5'-triphosphoguanosine)-ribonucleoside-ribonucleotide in mRNA + H2O = a (N(7)-methyl 5'-triphosphoguanosine)-nucleoside + a 5'-end phospho-ribonucleoside in mRNA + H(+)</text>
        <dbReference type="Rhea" id="RHEA:66928"/>
        <dbReference type="Rhea" id="RHEA-COMP:15692"/>
        <dbReference type="Rhea" id="RHEA-COMP:17313"/>
        <dbReference type="ChEBI" id="CHEBI:15377"/>
        <dbReference type="ChEBI" id="CHEBI:15378"/>
        <dbReference type="ChEBI" id="CHEBI:138282"/>
        <dbReference type="ChEBI" id="CHEBI:172876"/>
        <dbReference type="ChEBI" id="CHEBI:172877"/>
    </reaction>
    <physiologicalReaction direction="left-to-right" evidence="3">
        <dbReference type="Rhea" id="RHEA:66929"/>
    </physiologicalReaction>
</comment>
<sequence length="427" mass="48231">MSKKRDISDVLDQGELDAGPSHTRARLEAEHPGSPDRTHGSSNSQQGEPKDLSYPDITLRSTKATPFQLPTQIISFSYTPEHVLEFNDSALRYFSDPPLGAQLGYGYERWIRRPEERGRIDSLLKAFDRVKHGGKCPVNLDDVGVVSWRGVMTRILTAPYEDREGWEMNVMFVNGTMYLEEHLTGAKIADKNNVEPRHRKMMYYGYAFESFSTSENPPGRGSAQSTASRSHPTAPLGWGGDVDTNVQWCSVVRTKLGDIRLVIGGEVDCVRGKYTGNTNTFVELKTSMNIRNANDEAKFEKKLLKFYFQSFLLGVPEIVVGFRTPSGQLTTTQSFKTIEIPRMVRGKPGAWDPSVCLDWGYQFLRFLKDTVRTSDVEADTVWRVGFVPKKGVHVMKLDSAEKAVVENGEERVGLLPRWYWDKMRNAT</sequence>
<accession>A0ABR1JKN0</accession>
<evidence type="ECO:0000259" key="8">
    <source>
        <dbReference type="Pfam" id="PF08652"/>
    </source>
</evidence>
<comment type="catalytic activity">
    <reaction evidence="4">
        <text>a 5'-end triphospho-ribonucleoside in mRNA + H2O = a 5'-end phospho-ribonucleoside in mRNA + diphosphate + H(+)</text>
        <dbReference type="Rhea" id="RHEA:78683"/>
        <dbReference type="Rhea" id="RHEA-COMP:15692"/>
        <dbReference type="Rhea" id="RHEA-COMP:17164"/>
        <dbReference type="ChEBI" id="CHEBI:15377"/>
        <dbReference type="ChEBI" id="CHEBI:15378"/>
        <dbReference type="ChEBI" id="CHEBI:33019"/>
        <dbReference type="ChEBI" id="CHEBI:138282"/>
        <dbReference type="ChEBI" id="CHEBI:167618"/>
    </reaction>
    <physiologicalReaction direction="left-to-right" evidence="4">
        <dbReference type="Rhea" id="RHEA:78684"/>
    </physiologicalReaction>
</comment>
<comment type="caution">
    <text evidence="10">The sequence shown here is derived from an EMBL/GenBank/DDBJ whole genome shotgun (WGS) entry which is preliminary data.</text>
</comment>
<proteinExistence type="inferred from homology"/>
<evidence type="ECO:0000256" key="7">
    <source>
        <dbReference type="SAM" id="MobiDB-lite"/>
    </source>
</evidence>
<evidence type="ECO:0000313" key="11">
    <source>
        <dbReference type="Proteomes" id="UP001498398"/>
    </source>
</evidence>
<evidence type="ECO:0000256" key="4">
    <source>
        <dbReference type="ARBA" id="ARBA00044692"/>
    </source>
</evidence>
<feature type="compositionally biased region" description="Basic and acidic residues" evidence="7">
    <location>
        <begin position="25"/>
        <end position="39"/>
    </location>
</feature>
<keyword evidence="6" id="KW-0479">Metal-binding</keyword>
<evidence type="ECO:0000256" key="2">
    <source>
        <dbReference type="ARBA" id="ARBA00006562"/>
    </source>
</evidence>
<keyword evidence="6" id="KW-0539">Nucleus</keyword>
<keyword evidence="6" id="KW-0694">RNA-binding</keyword>
<feature type="compositionally biased region" description="Polar residues" evidence="7">
    <location>
        <begin position="214"/>
        <end position="231"/>
    </location>
</feature>
<evidence type="ECO:0000313" key="9">
    <source>
        <dbReference type="EMBL" id="KAK7436989.1"/>
    </source>
</evidence>
<comment type="subcellular location">
    <subcellularLocation>
        <location evidence="6">Nucleus</location>
    </subcellularLocation>
</comment>
<evidence type="ECO:0000256" key="1">
    <source>
        <dbReference type="ARBA" id="ARBA00001968"/>
    </source>
</evidence>
<dbReference type="EC" id="3.6.1.-" evidence="6"/>
<feature type="region of interest" description="Disordered" evidence="7">
    <location>
        <begin position="1"/>
        <end position="54"/>
    </location>
</feature>
<keyword evidence="11" id="KW-1185">Reference proteome</keyword>
<evidence type="ECO:0000256" key="5">
    <source>
        <dbReference type="ARBA" id="ARBA00048124"/>
    </source>
</evidence>
<dbReference type="InterPro" id="IPR013961">
    <property type="entry name" value="RAI1"/>
</dbReference>
<comment type="function">
    <text evidence="6">Decapping enzyme for NAD-capped RNAs: specifically hydrolyzes the nicotinamide adenine dinucleotide (NAD) cap from a subset of RNAs by removing the entire NAD moiety from the 5'-end of an NAD-capped RNA.</text>
</comment>
<reference evidence="10 11" key="1">
    <citation type="submission" date="2024-01" db="EMBL/GenBank/DDBJ databases">
        <title>A draft genome for the cacao thread blight pathogen Marasmiellus scandens.</title>
        <authorList>
            <person name="Baruah I.K."/>
            <person name="Leung J."/>
            <person name="Bukari Y."/>
            <person name="Amoako-Attah I."/>
            <person name="Meinhardt L.W."/>
            <person name="Bailey B.A."/>
            <person name="Cohen S.P."/>
        </authorList>
    </citation>
    <scope>NUCLEOTIDE SEQUENCE [LARGE SCALE GENOMIC DNA]</scope>
    <source>
        <strain evidence="10 11">GH-19</strain>
    </source>
</reference>
<dbReference type="EMBL" id="JBANRG010000089">
    <property type="protein sequence ID" value="KAK7436989.1"/>
    <property type="molecule type" value="Genomic_DNA"/>
</dbReference>
<feature type="domain" description="RAI1-like" evidence="8">
    <location>
        <begin position="69"/>
        <end position="420"/>
    </location>
</feature>
<dbReference type="InterPro" id="IPR039039">
    <property type="entry name" value="RAI1-like_fam"/>
</dbReference>
<dbReference type="Pfam" id="PF08652">
    <property type="entry name" value="RAI1"/>
    <property type="match status" value="1"/>
</dbReference>
<keyword evidence="6" id="KW-0378">Hydrolase</keyword>
<gene>
    <name evidence="10" type="primary">RAI1_1</name>
    <name evidence="9" type="synonym">RAI1_3</name>
    <name evidence="10" type="ORF">VKT23_006725</name>
    <name evidence="9" type="ORF">VKT23_018804</name>
</gene>
<comment type="cofactor">
    <cofactor evidence="1 6">
        <name>a divalent metal cation</name>
        <dbReference type="ChEBI" id="CHEBI:60240"/>
    </cofactor>
</comment>
<name>A0ABR1JKN0_9AGAR</name>
<evidence type="ECO:0000313" key="10">
    <source>
        <dbReference type="EMBL" id="KAK7463370.1"/>
    </source>
</evidence>